<dbReference type="InterPro" id="IPR036770">
    <property type="entry name" value="Ankyrin_rpt-contain_sf"/>
</dbReference>
<feature type="repeat" description="ANK" evidence="3">
    <location>
        <begin position="912"/>
        <end position="944"/>
    </location>
</feature>
<keyword evidence="1" id="KW-0677">Repeat</keyword>
<gene>
    <name evidence="4" type="ORF">F53441_7463</name>
</gene>
<dbReference type="SMART" id="SM00248">
    <property type="entry name" value="ANK"/>
    <property type="match status" value="11"/>
</dbReference>
<dbReference type="SUPFAM" id="SSF48403">
    <property type="entry name" value="Ankyrin repeat"/>
    <property type="match status" value="4"/>
</dbReference>
<sequence>MELAFTGDPDLTDTRISLSLDALRERIMLAITNDEPETLATYLEDGRVLVSDSWPWNDSSSQTLLHHAASLDACRCVDLLLGKGGDPYSQNDNGWPVLFSIDIYKDGKIIDVFLKHSVSLLDTDNDGWTIWHLCAFNSGTSASFMNNLFHAKPADTQAAVLIKTDRGHSPLALALGSDSDKDDSDDEDDFQLAEDNALSFITHCDNVPQFWENHGPILPIAFKFCSQKVIQRLLGLGINLDPFLPGKATPLHELGSVATPEWIKFLLSIFPDAVDCRYSDRLPLETYSDACIKAGHPPDETILKILVANNILRSLDENGLTPWEYICYSFQRSGSQRLYRSSLQSWGLVWSHYISMGAMQAYEEVSGLCGPAKLFSAFLTILSRFDQKECLSLLPPNKLQELILSSKHWKPLGEDVVRFLKQLIIGQHTDMIDILLRYDVNVHQRVDGLSAIEEACWGSRATRLCSKESGRAIIRSLLDHSNSLKLQEFTPDGSGCGLLHRIAFPGQEPQVRWLMGELVRRGVDINGIDTQIQPVQRTSPLVFHIIKDSTCYAEYLLDMQADPSVYRGHISVLWKLFALSQKKVIDLSWMRVFNFEYFFGGGKLAMFSNALHRASYRGFYNIVNFFVEKNLIRFGMKTASGLTALHFAALGGHPRIIEYLVDQGENVDTLDEQRTTPLHFAAFNGHLEAIKTLLKHGARGSISTSSWTPRIAASEAGHRGIVDLLDKELGNYNESGSELIRVRRHLNVLLRQMKEAIIFDDLENCRKIALRGCPLNAVIPVANGSTPLYLALESGRYQIARWLLGQHAITLTHCFDSSGGERTAIEYAFSAGIPSDILETLIDRYTKQGGDLIYGPDSLMVWAAKGSIGGMQVLLRYLRNHNKHWEGQHHYIKTRMLSRRAPLRSLGFCTFDEATALHVAVRIEQLAIVELLLENGADVNAMSTFGLAPIELSQSSEMISLLLRYGASRAPLSTLSLTETLSISGNGATILDNATDMINHGTLTAQDKDSLLGLDMFLEQSPDSVRCWKSLFKVRNSRNPFIYLLRSDSMFGNYLLCQPAGSRLFLDLDLHLENLDPFPWHRIGRAGFLINSFLRPTFRYFQRRFSQPTLRRWINLEPDRGWSPLCRAASVGFIDAMENCLSIGADIDFEGCSWGSALMIASACGRLESVKYLVRRGAKIDYVGRKGHVSAFSISESKAVRSWFLVERFVDQGRIAAATECETLHTDEQVGRRSGIAKIKVRLAELYYRRYGESSLAYAKRLELLKRELRGKVPYYYDGVIYNNDGE</sequence>
<accession>A0A8H4NYD9</accession>
<dbReference type="PANTHER" id="PTHR24198">
    <property type="entry name" value="ANKYRIN REPEAT AND PROTEIN KINASE DOMAIN-CONTAINING PROTEIN"/>
    <property type="match status" value="1"/>
</dbReference>
<evidence type="ECO:0008006" key="6">
    <source>
        <dbReference type="Google" id="ProtNLM"/>
    </source>
</evidence>
<evidence type="ECO:0000313" key="4">
    <source>
        <dbReference type="EMBL" id="KAF4449221.1"/>
    </source>
</evidence>
<evidence type="ECO:0000313" key="5">
    <source>
        <dbReference type="Proteomes" id="UP000605986"/>
    </source>
</evidence>
<dbReference type="PANTHER" id="PTHR24198:SF165">
    <property type="entry name" value="ANKYRIN REPEAT-CONTAINING PROTEIN-RELATED"/>
    <property type="match status" value="1"/>
</dbReference>
<keyword evidence="5" id="KW-1185">Reference proteome</keyword>
<dbReference type="PROSITE" id="PS50088">
    <property type="entry name" value="ANK_REPEAT"/>
    <property type="match status" value="5"/>
</dbReference>
<name>A0A8H4NYD9_9HYPO</name>
<protein>
    <recommendedName>
        <fullName evidence="6">Ankyrin repeat protein</fullName>
    </recommendedName>
</protein>
<dbReference type="OrthoDB" id="194358at2759"/>
<keyword evidence="2 3" id="KW-0040">ANK repeat</keyword>
<dbReference type="PROSITE" id="PS50297">
    <property type="entry name" value="ANK_REP_REGION"/>
    <property type="match status" value="4"/>
</dbReference>
<evidence type="ECO:0000256" key="3">
    <source>
        <dbReference type="PROSITE-ProRule" id="PRU00023"/>
    </source>
</evidence>
<feature type="repeat" description="ANK" evidence="3">
    <location>
        <begin position="673"/>
        <end position="705"/>
    </location>
</feature>
<feature type="repeat" description="ANK" evidence="3">
    <location>
        <begin position="640"/>
        <end position="672"/>
    </location>
</feature>
<dbReference type="Gene3D" id="1.25.40.20">
    <property type="entry name" value="Ankyrin repeat-containing domain"/>
    <property type="match status" value="5"/>
</dbReference>
<evidence type="ECO:0000256" key="2">
    <source>
        <dbReference type="ARBA" id="ARBA00023043"/>
    </source>
</evidence>
<reference evidence="4" key="1">
    <citation type="submission" date="2020-01" db="EMBL/GenBank/DDBJ databases">
        <title>Identification and distribution of gene clusters putatively required for synthesis of sphingolipid metabolism inhibitors in phylogenetically diverse species of the filamentous fungus Fusarium.</title>
        <authorList>
            <person name="Kim H.-S."/>
            <person name="Busman M."/>
            <person name="Brown D.W."/>
            <person name="Divon H."/>
            <person name="Uhlig S."/>
            <person name="Proctor R.H."/>
        </authorList>
    </citation>
    <scope>NUCLEOTIDE SEQUENCE</scope>
    <source>
        <strain evidence="4">NRRL 53441</strain>
    </source>
</reference>
<dbReference type="InterPro" id="IPR002110">
    <property type="entry name" value="Ankyrin_rpt"/>
</dbReference>
<proteinExistence type="predicted"/>
<feature type="repeat" description="ANK" evidence="3">
    <location>
        <begin position="1153"/>
        <end position="1185"/>
    </location>
</feature>
<dbReference type="PRINTS" id="PR01415">
    <property type="entry name" value="ANKYRIN"/>
</dbReference>
<dbReference type="Proteomes" id="UP000605986">
    <property type="component" value="Unassembled WGS sequence"/>
</dbReference>
<dbReference type="Pfam" id="PF00023">
    <property type="entry name" value="Ank"/>
    <property type="match status" value="3"/>
</dbReference>
<evidence type="ECO:0000256" key="1">
    <source>
        <dbReference type="ARBA" id="ARBA00022737"/>
    </source>
</evidence>
<feature type="repeat" description="ANK" evidence="3">
    <location>
        <begin position="783"/>
        <end position="804"/>
    </location>
</feature>
<comment type="caution">
    <text evidence="4">The sequence shown here is derived from an EMBL/GenBank/DDBJ whole genome shotgun (WGS) entry which is preliminary data.</text>
</comment>
<dbReference type="Pfam" id="PF12796">
    <property type="entry name" value="Ank_2"/>
    <property type="match status" value="1"/>
</dbReference>
<organism evidence="4 5">
    <name type="scientific">Fusarium austroafricanum</name>
    <dbReference type="NCBI Taxonomy" id="2364996"/>
    <lineage>
        <taxon>Eukaryota</taxon>
        <taxon>Fungi</taxon>
        <taxon>Dikarya</taxon>
        <taxon>Ascomycota</taxon>
        <taxon>Pezizomycotina</taxon>
        <taxon>Sordariomycetes</taxon>
        <taxon>Hypocreomycetidae</taxon>
        <taxon>Hypocreales</taxon>
        <taxon>Nectriaceae</taxon>
        <taxon>Fusarium</taxon>
        <taxon>Fusarium concolor species complex</taxon>
    </lineage>
</organism>
<dbReference type="EMBL" id="JAADJG010000296">
    <property type="protein sequence ID" value="KAF4449221.1"/>
    <property type="molecule type" value="Genomic_DNA"/>
</dbReference>